<evidence type="ECO:0000313" key="3">
    <source>
        <dbReference type="Proteomes" id="UP001234178"/>
    </source>
</evidence>
<protein>
    <submittedName>
        <fullName evidence="2">Uncharacterized protein</fullName>
    </submittedName>
</protein>
<dbReference type="Proteomes" id="UP001234178">
    <property type="component" value="Unassembled WGS sequence"/>
</dbReference>
<evidence type="ECO:0000313" key="2">
    <source>
        <dbReference type="EMBL" id="KAK4023135.1"/>
    </source>
</evidence>
<organism evidence="2 3">
    <name type="scientific">Daphnia magna</name>
    <dbReference type="NCBI Taxonomy" id="35525"/>
    <lineage>
        <taxon>Eukaryota</taxon>
        <taxon>Metazoa</taxon>
        <taxon>Ecdysozoa</taxon>
        <taxon>Arthropoda</taxon>
        <taxon>Crustacea</taxon>
        <taxon>Branchiopoda</taxon>
        <taxon>Diplostraca</taxon>
        <taxon>Cladocera</taxon>
        <taxon>Anomopoda</taxon>
        <taxon>Daphniidae</taxon>
        <taxon>Daphnia</taxon>
    </lineage>
</organism>
<feature type="signal peptide" evidence="1">
    <location>
        <begin position="1"/>
        <end position="22"/>
    </location>
</feature>
<reference evidence="2 3" key="1">
    <citation type="journal article" date="2023" name="Nucleic Acids Res.">
        <title>The hologenome of Daphnia magna reveals possible DNA methylation and microbiome-mediated evolution of the host genome.</title>
        <authorList>
            <person name="Chaturvedi A."/>
            <person name="Li X."/>
            <person name="Dhandapani V."/>
            <person name="Marshall H."/>
            <person name="Kissane S."/>
            <person name="Cuenca-Cambronero M."/>
            <person name="Asole G."/>
            <person name="Calvet F."/>
            <person name="Ruiz-Romero M."/>
            <person name="Marangio P."/>
            <person name="Guigo R."/>
            <person name="Rago D."/>
            <person name="Mirbahai L."/>
            <person name="Eastwood N."/>
            <person name="Colbourne J.K."/>
            <person name="Zhou J."/>
            <person name="Mallon E."/>
            <person name="Orsini L."/>
        </authorList>
    </citation>
    <scope>NUCLEOTIDE SEQUENCE [LARGE SCALE GENOMIC DNA]</scope>
    <source>
        <strain evidence="2">LRV0_1</strain>
    </source>
</reference>
<keyword evidence="1" id="KW-0732">Signal</keyword>
<proteinExistence type="predicted"/>
<keyword evidence="3" id="KW-1185">Reference proteome</keyword>
<evidence type="ECO:0000256" key="1">
    <source>
        <dbReference type="SAM" id="SignalP"/>
    </source>
</evidence>
<dbReference type="EMBL" id="JAOYFB010000037">
    <property type="protein sequence ID" value="KAK4023135.1"/>
    <property type="molecule type" value="Genomic_DNA"/>
</dbReference>
<name>A0ABR0ADC8_9CRUS</name>
<comment type="caution">
    <text evidence="2">The sequence shown here is derived from an EMBL/GenBank/DDBJ whole genome shotgun (WGS) entry which is preliminary data.</text>
</comment>
<sequence>MASVICWLLAVLTAQGPGIGQAFETIAILNVKGMSHLCEHLFRPSILHNETIGFSDDASMLPKVPIPIIPLAGYQSSNLFVMFQGTTIIKMKQKCDEQSNTASSSKAD</sequence>
<feature type="chain" id="PRO_5047284775" evidence="1">
    <location>
        <begin position="23"/>
        <end position="108"/>
    </location>
</feature>
<gene>
    <name evidence="2" type="ORF">OUZ56_008564</name>
</gene>
<accession>A0ABR0ADC8</accession>